<dbReference type="EMBL" id="KQ983129">
    <property type="protein sequence ID" value="KYQ47214.1"/>
    <property type="molecule type" value="Genomic_DNA"/>
</dbReference>
<dbReference type="AlphaFoldDB" id="A0A151WHB3"/>
<keyword evidence="1" id="KW-0812">Transmembrane</keyword>
<protein>
    <recommendedName>
        <fullName evidence="4">HAT C-terminal dimerisation domain-containing protein</fullName>
    </recommendedName>
</protein>
<evidence type="ECO:0000256" key="1">
    <source>
        <dbReference type="SAM" id="Phobius"/>
    </source>
</evidence>
<evidence type="ECO:0008006" key="4">
    <source>
        <dbReference type="Google" id="ProtNLM"/>
    </source>
</evidence>
<evidence type="ECO:0000313" key="3">
    <source>
        <dbReference type="Proteomes" id="UP000075809"/>
    </source>
</evidence>
<feature type="non-terminal residue" evidence="2">
    <location>
        <position position="1"/>
    </location>
</feature>
<gene>
    <name evidence="2" type="ORF">ALC60_13771</name>
</gene>
<keyword evidence="1" id="KW-1133">Transmembrane helix</keyword>
<reference evidence="2 3" key="1">
    <citation type="submission" date="2015-09" db="EMBL/GenBank/DDBJ databases">
        <title>Trachymyrmex zeteki WGS genome.</title>
        <authorList>
            <person name="Nygaard S."/>
            <person name="Hu H."/>
            <person name="Boomsma J."/>
            <person name="Zhang G."/>
        </authorList>
    </citation>
    <scope>NUCLEOTIDE SEQUENCE [LARGE SCALE GENOMIC DNA]</scope>
    <source>
        <strain evidence="2">Tzet28-1</strain>
        <tissue evidence="2">Whole body</tissue>
    </source>
</reference>
<name>A0A151WHB3_9HYME</name>
<proteinExistence type="predicted"/>
<sequence>THSNELPKRHTADKLLAEEARKRIVARDSTLGDRTAATAVWVAMKAKTKLGMGLKTRKRKSKRILPIAKRDGVLPILPLLGVLGSLVGGAAGVAKVVNDSKAAQHQLQELQRHNRVMEGHGVCLAPYKRGRGIARKKKNVDETLKLPKGVTTNVQLQQLANRMCIPYFRVSAIFDRRRNLNDIWFSFPHSNAEAERIFSIVTDVKNKKRNRLSNETISAICIVRSSFQAENINCINFEVDSPHLELHNAQNLYEKKCNQSDGF</sequence>
<dbReference type="Proteomes" id="UP000075809">
    <property type="component" value="Unassembled WGS sequence"/>
</dbReference>
<keyword evidence="1" id="KW-0472">Membrane</keyword>
<organism evidence="2 3">
    <name type="scientific">Mycetomoellerius zeteki</name>
    <dbReference type="NCBI Taxonomy" id="64791"/>
    <lineage>
        <taxon>Eukaryota</taxon>
        <taxon>Metazoa</taxon>
        <taxon>Ecdysozoa</taxon>
        <taxon>Arthropoda</taxon>
        <taxon>Hexapoda</taxon>
        <taxon>Insecta</taxon>
        <taxon>Pterygota</taxon>
        <taxon>Neoptera</taxon>
        <taxon>Endopterygota</taxon>
        <taxon>Hymenoptera</taxon>
        <taxon>Apocrita</taxon>
        <taxon>Aculeata</taxon>
        <taxon>Formicoidea</taxon>
        <taxon>Formicidae</taxon>
        <taxon>Myrmicinae</taxon>
        <taxon>Mycetomoellerius</taxon>
    </lineage>
</organism>
<feature type="transmembrane region" description="Helical" evidence="1">
    <location>
        <begin position="72"/>
        <end position="94"/>
    </location>
</feature>
<keyword evidence="3" id="KW-1185">Reference proteome</keyword>
<evidence type="ECO:0000313" key="2">
    <source>
        <dbReference type="EMBL" id="KYQ47214.1"/>
    </source>
</evidence>
<accession>A0A151WHB3</accession>